<evidence type="ECO:0000313" key="4">
    <source>
        <dbReference type="Proteomes" id="UP000481339"/>
    </source>
</evidence>
<protein>
    <submittedName>
        <fullName evidence="3">Type I-E CRISPR-associated protein Cas5/CasD</fullName>
    </submittedName>
</protein>
<dbReference type="Gene3D" id="3.30.70.2660">
    <property type="match status" value="1"/>
</dbReference>
<dbReference type="InterPro" id="IPR013422">
    <property type="entry name" value="CRISPR-assoc_prot_Cas5_N"/>
</dbReference>
<gene>
    <name evidence="3" type="primary">cas5e</name>
    <name evidence="3" type="ORF">F8O02_02070</name>
</gene>
<dbReference type="GO" id="GO:0043571">
    <property type="term" value="P:maintenance of CRISPR repeat elements"/>
    <property type="evidence" value="ECO:0007669"/>
    <property type="project" value="InterPro"/>
</dbReference>
<comment type="caution">
    <text evidence="3">The sequence shown here is derived from an EMBL/GenBank/DDBJ whole genome shotgun (WGS) entry which is preliminary data.</text>
</comment>
<dbReference type="GO" id="GO:0051607">
    <property type="term" value="P:defense response to virus"/>
    <property type="evidence" value="ECO:0007669"/>
    <property type="project" value="UniProtKB-KW"/>
</dbReference>
<keyword evidence="1" id="KW-0051">Antiviral defense</keyword>
<dbReference type="OrthoDB" id="3189549at2"/>
<dbReference type="AlphaFoldDB" id="A0A7C8FU52"/>
<sequence length="260" mass="28748">MSVTHSLVLYLAAPMQSWGVGSRFRSRETEPMPTKSGIVGLLANALGRGRRDPVDDLATLELAVRQEQPGTLLQDYQTARDLDGGGKTRLSTRHYLVDARFLVAIGGEQHALESLAEALRRPARPLYLGRRSCPANWDLLDEHEHDGVAGGHAVRPGDPRTVLEQAAWRAASRVRQTLPKTVRLPLLVDARRGETGDILHDAPLSFDPQHRDYRDRAVTRLAVTMDNPEGRSDRDEESDADAIADEGLVTDPFLEEVRNA</sequence>
<reference evidence="3 4" key="1">
    <citation type="submission" date="2019-09" db="EMBL/GenBank/DDBJ databases">
        <title>Phylogeny of genus Pseudoclavibacter and closely related genus.</title>
        <authorList>
            <person name="Li Y."/>
        </authorList>
    </citation>
    <scope>NUCLEOTIDE SEQUENCE [LARGE SCALE GENOMIC DNA]</scope>
    <source>
        <strain evidence="3 4">JCM 16921</strain>
    </source>
</reference>
<dbReference type="Pfam" id="PF09704">
    <property type="entry name" value="Cas_Cas5d"/>
    <property type="match status" value="1"/>
</dbReference>
<evidence type="ECO:0000313" key="3">
    <source>
        <dbReference type="EMBL" id="KAB1633732.1"/>
    </source>
</evidence>
<name>A0A7C8FU52_9MICO</name>
<dbReference type="InterPro" id="IPR010147">
    <property type="entry name" value="CRISPR-assoc_prot_CasD"/>
</dbReference>
<dbReference type="NCBIfam" id="TIGR02593">
    <property type="entry name" value="CRISPR_cas5"/>
    <property type="match status" value="1"/>
</dbReference>
<dbReference type="InterPro" id="IPR021124">
    <property type="entry name" value="CRISPR-assoc_prot_Cas5"/>
</dbReference>
<accession>A0A7C8FU52</accession>
<proteinExistence type="predicted"/>
<dbReference type="CDD" id="cd09645">
    <property type="entry name" value="Cas5_I-E"/>
    <property type="match status" value="1"/>
</dbReference>
<dbReference type="GO" id="GO:0003723">
    <property type="term" value="F:RNA binding"/>
    <property type="evidence" value="ECO:0007669"/>
    <property type="project" value="InterPro"/>
</dbReference>
<evidence type="ECO:0000256" key="2">
    <source>
        <dbReference type="SAM" id="MobiDB-lite"/>
    </source>
</evidence>
<evidence type="ECO:0000256" key="1">
    <source>
        <dbReference type="ARBA" id="ARBA00023118"/>
    </source>
</evidence>
<dbReference type="EMBL" id="WBKA01000001">
    <property type="protein sequence ID" value="KAB1633732.1"/>
    <property type="molecule type" value="Genomic_DNA"/>
</dbReference>
<dbReference type="NCBIfam" id="TIGR01868">
    <property type="entry name" value="casD_Cas5e"/>
    <property type="match status" value="1"/>
</dbReference>
<keyword evidence="4" id="KW-1185">Reference proteome</keyword>
<dbReference type="RefSeq" id="WP_158035569.1">
    <property type="nucleotide sequence ID" value="NZ_BAAAZV010000018.1"/>
</dbReference>
<organism evidence="3 4">
    <name type="scientific">Pseudoclavibacter caeni</name>
    <dbReference type="NCBI Taxonomy" id="908846"/>
    <lineage>
        <taxon>Bacteria</taxon>
        <taxon>Bacillati</taxon>
        <taxon>Actinomycetota</taxon>
        <taxon>Actinomycetes</taxon>
        <taxon>Micrococcales</taxon>
        <taxon>Microbacteriaceae</taxon>
        <taxon>Pseudoclavibacter</taxon>
    </lineage>
</organism>
<feature type="compositionally biased region" description="Acidic residues" evidence="2">
    <location>
        <begin position="235"/>
        <end position="244"/>
    </location>
</feature>
<dbReference type="Proteomes" id="UP000481339">
    <property type="component" value="Unassembled WGS sequence"/>
</dbReference>
<feature type="region of interest" description="Disordered" evidence="2">
    <location>
        <begin position="225"/>
        <end position="247"/>
    </location>
</feature>